<keyword evidence="4" id="KW-1185">Reference proteome</keyword>
<dbReference type="EMBL" id="BNAF01000013">
    <property type="protein sequence ID" value="GHE45445.1"/>
    <property type="molecule type" value="Genomic_DNA"/>
</dbReference>
<feature type="region of interest" description="Disordered" evidence="1">
    <location>
        <begin position="23"/>
        <end position="52"/>
    </location>
</feature>
<evidence type="ECO:0000256" key="1">
    <source>
        <dbReference type="SAM" id="MobiDB-lite"/>
    </source>
</evidence>
<name>A0ABQ3I383_9SPHI</name>
<gene>
    <name evidence="3" type="ORF">GCM10017764_30810</name>
</gene>
<evidence type="ECO:0000256" key="2">
    <source>
        <dbReference type="SAM" id="SignalP"/>
    </source>
</evidence>
<feature type="compositionally biased region" description="Basic and acidic residues" evidence="1">
    <location>
        <begin position="25"/>
        <end position="41"/>
    </location>
</feature>
<feature type="chain" id="PRO_5045087631" evidence="2">
    <location>
        <begin position="21"/>
        <end position="113"/>
    </location>
</feature>
<dbReference type="Proteomes" id="UP000620550">
    <property type="component" value="Unassembled WGS sequence"/>
</dbReference>
<sequence length="113" mass="12193">MKKLFMSLMAVTVLSTAAFAGTDAKTSKENADAKPATEKSAESNSDAEVAESAKEESEMLLKKCVYTLTVYNGNGQVIDTFTSSTYVENSCTGFFDNCKAVYRHMLAHGELGI</sequence>
<keyword evidence="2" id="KW-0732">Signal</keyword>
<proteinExistence type="predicted"/>
<feature type="signal peptide" evidence="2">
    <location>
        <begin position="1"/>
        <end position="20"/>
    </location>
</feature>
<reference evidence="4" key="1">
    <citation type="journal article" date="2019" name="Int. J. Syst. Evol. Microbiol.">
        <title>The Global Catalogue of Microorganisms (GCM) 10K type strain sequencing project: providing services to taxonomists for standard genome sequencing and annotation.</title>
        <authorList>
            <consortium name="The Broad Institute Genomics Platform"/>
            <consortium name="The Broad Institute Genome Sequencing Center for Infectious Disease"/>
            <person name="Wu L."/>
            <person name="Ma J."/>
        </authorList>
    </citation>
    <scope>NUCLEOTIDE SEQUENCE [LARGE SCALE GENOMIC DNA]</scope>
    <source>
        <strain evidence="4">CGMCC 1.12966</strain>
    </source>
</reference>
<evidence type="ECO:0000313" key="4">
    <source>
        <dbReference type="Proteomes" id="UP000620550"/>
    </source>
</evidence>
<protein>
    <submittedName>
        <fullName evidence="3">Uncharacterized protein</fullName>
    </submittedName>
</protein>
<comment type="caution">
    <text evidence="3">The sequence shown here is derived from an EMBL/GenBank/DDBJ whole genome shotgun (WGS) entry which is preliminary data.</text>
</comment>
<organism evidence="3 4">
    <name type="scientific">Sphingobacterium griseoflavum</name>
    <dbReference type="NCBI Taxonomy" id="1474952"/>
    <lineage>
        <taxon>Bacteria</taxon>
        <taxon>Pseudomonadati</taxon>
        <taxon>Bacteroidota</taxon>
        <taxon>Sphingobacteriia</taxon>
        <taxon>Sphingobacteriales</taxon>
        <taxon>Sphingobacteriaceae</taxon>
        <taxon>Sphingobacterium</taxon>
    </lineage>
</organism>
<dbReference type="RefSeq" id="WP_189627602.1">
    <property type="nucleotide sequence ID" value="NZ_BNAF01000013.1"/>
</dbReference>
<evidence type="ECO:0000313" key="3">
    <source>
        <dbReference type="EMBL" id="GHE45445.1"/>
    </source>
</evidence>
<accession>A0ABQ3I383</accession>